<dbReference type="SUPFAM" id="SSF54862">
    <property type="entry name" value="4Fe-4S ferredoxins"/>
    <property type="match status" value="1"/>
</dbReference>
<dbReference type="NCBIfam" id="TIGR00276">
    <property type="entry name" value="tRNA epoxyqueuosine(34) reductase QueG"/>
    <property type="match status" value="1"/>
</dbReference>
<keyword evidence="8 9" id="KW-0411">Iron-sulfur</keyword>
<feature type="binding site" evidence="9">
    <location>
        <position position="238"/>
    </location>
    <ligand>
        <name>cob(II)alamin</name>
        <dbReference type="ChEBI" id="CHEBI:16304"/>
    </ligand>
</feature>
<comment type="caution">
    <text evidence="9">Lacks conserved residue(s) required for the propagation of feature annotation.</text>
</comment>
<dbReference type="Pfam" id="PF08331">
    <property type="entry name" value="QueG_DUF1730"/>
    <property type="match status" value="1"/>
</dbReference>
<feature type="binding site" evidence="9">
    <location>
        <begin position="263"/>
        <end position="264"/>
    </location>
    <ligand>
        <name>cob(II)alamin</name>
        <dbReference type="ChEBI" id="CHEBI:16304"/>
    </ligand>
</feature>
<dbReference type="InterPro" id="IPR017900">
    <property type="entry name" value="4Fe4S_Fe_S_CS"/>
</dbReference>
<feature type="binding site" evidence="9">
    <location>
        <position position="180"/>
    </location>
    <ligand>
        <name>cob(II)alamin</name>
        <dbReference type="ChEBI" id="CHEBI:16304"/>
    </ligand>
</feature>
<dbReference type="InterPro" id="IPR017896">
    <property type="entry name" value="4Fe4S_Fe-S-bd"/>
</dbReference>
<protein>
    <recommendedName>
        <fullName evidence="9">Epoxyqueuosine reductase</fullName>
        <ecNumber evidence="9">1.17.99.6</ecNumber>
    </recommendedName>
    <alternativeName>
        <fullName evidence="9">Queuosine biosynthesis protein QueG</fullName>
    </alternativeName>
</protein>
<reference evidence="11 12" key="1">
    <citation type="submission" date="2017-06" db="EMBL/GenBank/DDBJ databases">
        <authorList>
            <person name="Kim H.J."/>
            <person name="Triplett B.A."/>
        </authorList>
    </citation>
    <scope>NUCLEOTIDE SEQUENCE [LARGE SCALE GENOMIC DNA]</scope>
    <source>
        <strain evidence="11 12">MWH-VicM1</strain>
    </source>
</reference>
<evidence type="ECO:0000256" key="3">
    <source>
        <dbReference type="ARBA" id="ARBA00022694"/>
    </source>
</evidence>
<feature type="binding site" evidence="9">
    <location>
        <position position="69"/>
    </location>
    <ligand>
        <name>cob(II)alamin</name>
        <dbReference type="ChEBI" id="CHEBI:16304"/>
    </ligand>
</feature>
<keyword evidence="2 9" id="KW-0963">Cytoplasm</keyword>
<accession>A0A212T6N0</accession>
<evidence type="ECO:0000256" key="6">
    <source>
        <dbReference type="ARBA" id="ARBA00023002"/>
    </source>
</evidence>
<dbReference type="GO" id="GO:0031419">
    <property type="term" value="F:cobalamin binding"/>
    <property type="evidence" value="ECO:0007669"/>
    <property type="project" value="UniProtKB-KW"/>
</dbReference>
<feature type="binding site" evidence="9">
    <location>
        <position position="191"/>
    </location>
    <ligand>
        <name>cob(II)alamin</name>
        <dbReference type="ChEBI" id="CHEBI:16304"/>
    </ligand>
</feature>
<dbReference type="InterPro" id="IPR004453">
    <property type="entry name" value="QueG"/>
</dbReference>
<evidence type="ECO:0000256" key="7">
    <source>
        <dbReference type="ARBA" id="ARBA00023004"/>
    </source>
</evidence>
<feature type="binding site" evidence="9">
    <location>
        <position position="216"/>
    </location>
    <ligand>
        <name>[4Fe-4S] cluster</name>
        <dbReference type="ChEBI" id="CHEBI:49883"/>
        <label>1</label>
    </ligand>
</feature>
<dbReference type="RefSeq" id="WP_423808370.1">
    <property type="nucleotide sequence ID" value="NZ_FYEX01000001.1"/>
</dbReference>
<evidence type="ECO:0000256" key="8">
    <source>
        <dbReference type="ARBA" id="ARBA00023014"/>
    </source>
</evidence>
<evidence type="ECO:0000259" key="10">
    <source>
        <dbReference type="PROSITE" id="PS51379"/>
    </source>
</evidence>
<comment type="function">
    <text evidence="9">Catalyzes the conversion of epoxyqueuosine (oQ) to queuosine (Q), which is a hypermodified base found in the wobble positions of tRNA(Asp), tRNA(Asn), tRNA(His) and tRNA(Tyr).</text>
</comment>
<dbReference type="GO" id="GO:0052693">
    <property type="term" value="F:epoxyqueuosine reductase activity"/>
    <property type="evidence" value="ECO:0007669"/>
    <property type="project" value="UniProtKB-UniRule"/>
</dbReference>
<dbReference type="EC" id="1.17.99.6" evidence="9"/>
<feature type="binding site" evidence="9">
    <location>
        <position position="245"/>
    </location>
    <ligand>
        <name>tRNA</name>
        <dbReference type="ChEBI" id="CHEBI:17843"/>
    </ligand>
</feature>
<comment type="subunit">
    <text evidence="9">Monomer.</text>
</comment>
<keyword evidence="3 9" id="KW-0819">tRNA processing</keyword>
<evidence type="ECO:0000313" key="11">
    <source>
        <dbReference type="EMBL" id="SNC61713.1"/>
    </source>
</evidence>
<dbReference type="GO" id="GO:0046872">
    <property type="term" value="F:metal ion binding"/>
    <property type="evidence" value="ECO:0007669"/>
    <property type="project" value="UniProtKB-KW"/>
</dbReference>
<dbReference type="Proteomes" id="UP000197215">
    <property type="component" value="Unassembled WGS sequence"/>
</dbReference>
<feature type="domain" description="4Fe-4S ferredoxin-type" evidence="10">
    <location>
        <begin position="198"/>
        <end position="230"/>
    </location>
</feature>
<evidence type="ECO:0000256" key="9">
    <source>
        <dbReference type="HAMAP-Rule" id="MF_00916"/>
    </source>
</evidence>
<dbReference type="PANTHER" id="PTHR30002:SF4">
    <property type="entry name" value="EPOXYQUEUOSINE REDUCTASE"/>
    <property type="match status" value="1"/>
</dbReference>
<dbReference type="Pfam" id="PF13484">
    <property type="entry name" value="Fer4_16"/>
    <property type="match status" value="1"/>
</dbReference>
<feature type="binding site" evidence="9">
    <location>
        <position position="263"/>
    </location>
    <ligand>
        <name>[4Fe-4S] cluster</name>
        <dbReference type="ChEBI" id="CHEBI:49883"/>
        <label>2</label>
    </ligand>
</feature>
<feature type="binding site" evidence="9">
    <location>
        <position position="266"/>
    </location>
    <ligand>
        <name>[4Fe-4S] cluster</name>
        <dbReference type="ChEBI" id="CHEBI:49883"/>
        <label>2</label>
    </ligand>
</feature>
<comment type="cofactor">
    <cofactor evidence="9">
        <name>[4Fe-4S] cluster</name>
        <dbReference type="ChEBI" id="CHEBI:49883"/>
    </cofactor>
    <text evidence="9">Binds 2 [4Fe-4S] clusters per monomer.</text>
</comment>
<organism evidence="11 12">
    <name type="scientific">Polynucleobacter victoriensis</name>
    <dbReference type="NCBI Taxonomy" id="2049319"/>
    <lineage>
        <taxon>Bacteria</taxon>
        <taxon>Pseudomonadati</taxon>
        <taxon>Pseudomonadota</taxon>
        <taxon>Betaproteobacteria</taxon>
        <taxon>Burkholderiales</taxon>
        <taxon>Burkholderiaceae</taxon>
        <taxon>Polynucleobacter</taxon>
    </lineage>
</organism>
<dbReference type="PROSITE" id="PS51379">
    <property type="entry name" value="4FE4S_FER_2"/>
    <property type="match status" value="1"/>
</dbReference>
<feature type="binding site" evidence="9">
    <location>
        <position position="220"/>
    </location>
    <ligand>
        <name>[4Fe-4S] cluster</name>
        <dbReference type="ChEBI" id="CHEBI:49883"/>
        <label>2</label>
    </ligand>
</feature>
<dbReference type="InterPro" id="IPR013542">
    <property type="entry name" value="QueG_DUF1730"/>
</dbReference>
<dbReference type="UniPathway" id="UPA00392"/>
<feature type="binding site" evidence="9">
    <location>
        <position position="270"/>
    </location>
    <ligand>
        <name>[4Fe-4S] cluster</name>
        <dbReference type="ChEBI" id="CHEBI:49883"/>
        <label>1</label>
    </ligand>
</feature>
<dbReference type="GO" id="GO:0005737">
    <property type="term" value="C:cytoplasm"/>
    <property type="evidence" value="ECO:0007669"/>
    <property type="project" value="UniProtKB-SubCell"/>
</dbReference>
<comment type="subcellular location">
    <subcellularLocation>
        <location evidence="9">Cytoplasm</location>
    </subcellularLocation>
</comment>
<keyword evidence="6 9" id="KW-0560">Oxidoreductase</keyword>
<dbReference type="GO" id="GO:0051539">
    <property type="term" value="F:4 iron, 4 sulfur cluster binding"/>
    <property type="evidence" value="ECO:0007669"/>
    <property type="project" value="UniProtKB-KW"/>
</dbReference>
<dbReference type="EMBL" id="FYEX01000001">
    <property type="protein sequence ID" value="SNC61713.1"/>
    <property type="molecule type" value="Genomic_DNA"/>
</dbReference>
<evidence type="ECO:0000313" key="12">
    <source>
        <dbReference type="Proteomes" id="UP000197215"/>
    </source>
</evidence>
<dbReference type="Gene3D" id="3.30.70.20">
    <property type="match status" value="1"/>
</dbReference>
<feature type="binding site" evidence="9">
    <location>
        <position position="236"/>
    </location>
    <ligand>
        <name>[4Fe-4S] cluster</name>
        <dbReference type="ChEBI" id="CHEBI:49883"/>
        <label>2</label>
    </ligand>
</feature>
<comment type="cofactor">
    <cofactor evidence="9">
        <name>cob(II)alamin</name>
        <dbReference type="ChEBI" id="CHEBI:16304"/>
    </cofactor>
</comment>
<feature type="active site" description="Proton donor" evidence="9">
    <location>
        <position position="156"/>
    </location>
</feature>
<dbReference type="GO" id="GO:0008616">
    <property type="term" value="P:tRNA queuosine(34) biosynthetic process"/>
    <property type="evidence" value="ECO:0007669"/>
    <property type="project" value="UniProtKB-UniRule"/>
</dbReference>
<keyword evidence="1 9" id="KW-0004">4Fe-4S</keyword>
<comment type="pathway">
    <text evidence="9">tRNA modification; tRNA-queuosine biosynthesis.</text>
</comment>
<dbReference type="PANTHER" id="PTHR30002">
    <property type="entry name" value="EPOXYQUEUOSINE REDUCTASE"/>
    <property type="match status" value="1"/>
</dbReference>
<feature type="binding site" evidence="9">
    <location>
        <position position="210"/>
    </location>
    <ligand>
        <name>[4Fe-4S] cluster</name>
        <dbReference type="ChEBI" id="CHEBI:49883"/>
        <label>1</label>
    </ligand>
</feature>
<keyword evidence="9" id="KW-0846">Cobalamin</keyword>
<feature type="binding site" evidence="9">
    <location>
        <position position="213"/>
    </location>
    <ligand>
        <name>[4Fe-4S] cluster</name>
        <dbReference type="ChEBI" id="CHEBI:49883"/>
        <label>1</label>
    </ligand>
</feature>
<comment type="catalytic activity">
    <reaction evidence="9">
        <text>epoxyqueuosine(34) in tRNA + AH2 = queuosine(34) in tRNA + A + H2O</text>
        <dbReference type="Rhea" id="RHEA:32159"/>
        <dbReference type="Rhea" id="RHEA-COMP:18571"/>
        <dbReference type="Rhea" id="RHEA-COMP:18582"/>
        <dbReference type="ChEBI" id="CHEBI:13193"/>
        <dbReference type="ChEBI" id="CHEBI:15377"/>
        <dbReference type="ChEBI" id="CHEBI:17499"/>
        <dbReference type="ChEBI" id="CHEBI:194431"/>
        <dbReference type="ChEBI" id="CHEBI:194443"/>
        <dbReference type="EC" id="1.17.99.6"/>
    </reaction>
</comment>
<evidence type="ECO:0000256" key="2">
    <source>
        <dbReference type="ARBA" id="ARBA00022490"/>
    </source>
</evidence>
<proteinExistence type="inferred from homology"/>
<keyword evidence="5 9" id="KW-0671">Queuosine biosynthesis</keyword>
<dbReference type="HAMAP" id="MF_00916">
    <property type="entry name" value="QueG"/>
    <property type="match status" value="1"/>
</dbReference>
<feature type="binding site" evidence="9">
    <location>
        <position position="156"/>
    </location>
    <ligand>
        <name>cob(II)alamin</name>
        <dbReference type="ChEBI" id="CHEBI:16304"/>
    </ligand>
</feature>
<sequence>MTQEKITTAISVDWIQDISWIRDAARSLGFGDIRVSDTDLSQASERLKEWLKAGRHGDMNYMSERAHLRANPAELQPGTIRVITARMDYLPDNTEIRQSVDWRDMEMAKVENPTQAVVAMYARGRDYHKVLRQRLQTLAEEIQKKVGSLGYRVFVDSGPVMEVELAQKSGLGWRGKHTLLLNREAGSMFFLGEILVDVPFPVDEPITSHCGECSACINICPTGAITAPYQLDARRCISYLTIEHKGSIPLELRSLMGNRIYGCDDCQLACPWNKFAQMTALPDFLPRHGLDQASLLDLWSWSEEDFLSRHEGSPIRRIGYQAWLRNLAVGIGNALQATSLSKSQKEQIRVALINKRVSVSPMVQEHIDWALNAGL</sequence>
<evidence type="ECO:0000256" key="1">
    <source>
        <dbReference type="ARBA" id="ARBA00022485"/>
    </source>
</evidence>
<dbReference type="FunFam" id="3.30.70.20:FF:000017">
    <property type="entry name" value="Epoxyqueuosine reductase"/>
    <property type="match status" value="1"/>
</dbReference>
<keyword evidence="12" id="KW-1185">Reference proteome</keyword>
<keyword evidence="7 9" id="KW-0408">Iron</keyword>
<name>A0A212T6N0_9BURK</name>
<keyword evidence="4 9" id="KW-0479">Metal-binding</keyword>
<evidence type="ECO:0000256" key="4">
    <source>
        <dbReference type="ARBA" id="ARBA00022723"/>
    </source>
</evidence>
<comment type="similarity">
    <text evidence="9">Belongs to the QueG family.</text>
</comment>
<keyword evidence="9" id="KW-0170">Cobalt</keyword>
<gene>
    <name evidence="9" type="primary">queG</name>
    <name evidence="11" type="ORF">SAMN06295916_0530</name>
</gene>
<dbReference type="PROSITE" id="PS00198">
    <property type="entry name" value="4FE4S_FER_1"/>
    <property type="match status" value="1"/>
</dbReference>
<evidence type="ECO:0000256" key="5">
    <source>
        <dbReference type="ARBA" id="ARBA00022785"/>
    </source>
</evidence>
<dbReference type="AlphaFoldDB" id="A0A212T6N0"/>